<dbReference type="GO" id="GO:0005737">
    <property type="term" value="C:cytoplasm"/>
    <property type="evidence" value="ECO:0007669"/>
    <property type="project" value="TreeGrafter"/>
</dbReference>
<comment type="caution">
    <text evidence="2">The sequence shown here is derived from an EMBL/GenBank/DDBJ whole genome shotgun (WGS) entry which is preliminary data.</text>
</comment>
<evidence type="ECO:0000313" key="2">
    <source>
        <dbReference type="EMBL" id="MBX8630957.1"/>
    </source>
</evidence>
<dbReference type="GO" id="GO:0005960">
    <property type="term" value="C:glycine cleavage complex"/>
    <property type="evidence" value="ECO:0007669"/>
    <property type="project" value="InterPro"/>
</dbReference>
<dbReference type="InterPro" id="IPR000089">
    <property type="entry name" value="Biotin_lipoyl"/>
</dbReference>
<dbReference type="InterPro" id="IPR033753">
    <property type="entry name" value="GCV_H/Fam206"/>
</dbReference>
<dbReference type="EMBL" id="JAGVSJ010000001">
    <property type="protein sequence ID" value="MBX8630957.1"/>
    <property type="molecule type" value="Genomic_DNA"/>
</dbReference>
<dbReference type="CDD" id="cd06848">
    <property type="entry name" value="GCS_H"/>
    <property type="match status" value="1"/>
</dbReference>
<reference evidence="2" key="1">
    <citation type="submission" date="2021-04" db="EMBL/GenBank/DDBJ databases">
        <title>Genomic insights into ecological role and evolution of a novel Thermoplasmata order Candidatus Sysuiplasmatales.</title>
        <authorList>
            <person name="Yuan Y."/>
        </authorList>
    </citation>
    <scope>NUCLEOTIDE SEQUENCE</scope>
    <source>
        <strain evidence="2">YP2-bin.285</strain>
    </source>
</reference>
<sequence>MAFINGCELPDDLFYFVEGNQMSWVRFEGNEAVIGLTDPAQTRAGKIVVIRVKGEGTTRPKGKPLATIESGKWAGAVISPLTGTVVRANEQLASSPELINNDPYGQGWIVRISVANQEEKAALLNGEKAMEKYRELIAKDNIRCMRCKQ</sequence>
<evidence type="ECO:0000313" key="3">
    <source>
        <dbReference type="Proteomes" id="UP000716004"/>
    </source>
</evidence>
<dbReference type="GO" id="GO:0009249">
    <property type="term" value="P:protein lipoylation"/>
    <property type="evidence" value="ECO:0007669"/>
    <property type="project" value="TreeGrafter"/>
</dbReference>
<accession>A0A8J8CEW7</accession>
<evidence type="ECO:0000259" key="1">
    <source>
        <dbReference type="PROSITE" id="PS50968"/>
    </source>
</evidence>
<name>A0A8J8CEW7_9ARCH</name>
<dbReference type="InterPro" id="IPR011053">
    <property type="entry name" value="Single_hybrid_motif"/>
</dbReference>
<dbReference type="NCBIfam" id="NF002270">
    <property type="entry name" value="PRK01202.1"/>
    <property type="match status" value="1"/>
</dbReference>
<dbReference type="AlphaFoldDB" id="A0A8J8CEW7"/>
<proteinExistence type="predicted"/>
<protein>
    <submittedName>
        <fullName evidence="2">Glycine cleavage system protein GcvH</fullName>
    </submittedName>
</protein>
<dbReference type="PROSITE" id="PS50968">
    <property type="entry name" value="BIOTINYL_LIPOYL"/>
    <property type="match status" value="1"/>
</dbReference>
<dbReference type="Proteomes" id="UP000716004">
    <property type="component" value="Unassembled WGS sequence"/>
</dbReference>
<dbReference type="Pfam" id="PF01597">
    <property type="entry name" value="GCV_H"/>
    <property type="match status" value="1"/>
</dbReference>
<dbReference type="PANTHER" id="PTHR11715">
    <property type="entry name" value="GLYCINE CLEAVAGE SYSTEM H PROTEIN"/>
    <property type="match status" value="1"/>
</dbReference>
<dbReference type="InterPro" id="IPR002930">
    <property type="entry name" value="GCV_H"/>
</dbReference>
<dbReference type="SUPFAM" id="SSF51230">
    <property type="entry name" value="Single hybrid motif"/>
    <property type="match status" value="1"/>
</dbReference>
<dbReference type="GO" id="GO:0019464">
    <property type="term" value="P:glycine decarboxylation via glycine cleavage system"/>
    <property type="evidence" value="ECO:0007669"/>
    <property type="project" value="InterPro"/>
</dbReference>
<dbReference type="PANTHER" id="PTHR11715:SF3">
    <property type="entry name" value="GLYCINE CLEAVAGE SYSTEM H PROTEIN-RELATED"/>
    <property type="match status" value="1"/>
</dbReference>
<gene>
    <name evidence="2" type="primary">gcvH</name>
    <name evidence="2" type="ORF">J9259_00305</name>
</gene>
<dbReference type="Gene3D" id="2.40.50.100">
    <property type="match status" value="1"/>
</dbReference>
<organism evidence="2 3">
    <name type="scientific">Candidatus Sysuiplasma superficiale</name>
    <dbReference type="NCBI Taxonomy" id="2823368"/>
    <lineage>
        <taxon>Archaea</taxon>
        <taxon>Methanobacteriati</taxon>
        <taxon>Thermoplasmatota</taxon>
        <taxon>Thermoplasmata</taxon>
        <taxon>Candidatus Sysuiplasmatales</taxon>
        <taxon>Candidatus Sysuiplasmataceae</taxon>
        <taxon>Candidatus Sysuiplasma</taxon>
    </lineage>
</organism>
<feature type="domain" description="Lipoyl-binding" evidence="1">
    <location>
        <begin position="31"/>
        <end position="113"/>
    </location>
</feature>